<feature type="compositionally biased region" description="Polar residues" evidence="1">
    <location>
        <begin position="1"/>
        <end position="11"/>
    </location>
</feature>
<name>A0A1P8WD33_9PLAN</name>
<protein>
    <submittedName>
        <fullName evidence="2">Uncharacterized protein</fullName>
    </submittedName>
</protein>
<evidence type="ECO:0000313" key="3">
    <source>
        <dbReference type="Proteomes" id="UP000187735"/>
    </source>
</evidence>
<reference evidence="2 3" key="1">
    <citation type="journal article" date="2016" name="Front. Microbiol.">
        <title>Fuerstia marisgermanicae gen. nov., sp. nov., an Unusual Member of the Phylum Planctomycetes from the German Wadden Sea.</title>
        <authorList>
            <person name="Kohn T."/>
            <person name="Heuer A."/>
            <person name="Jogler M."/>
            <person name="Vollmers J."/>
            <person name="Boedeker C."/>
            <person name="Bunk B."/>
            <person name="Rast P."/>
            <person name="Borchert D."/>
            <person name="Glockner I."/>
            <person name="Freese H.M."/>
            <person name="Klenk H.P."/>
            <person name="Overmann J."/>
            <person name="Kaster A.K."/>
            <person name="Rohde M."/>
            <person name="Wiegand S."/>
            <person name="Jogler C."/>
        </authorList>
    </citation>
    <scope>NUCLEOTIDE SEQUENCE [LARGE SCALE GENOMIC DNA]</scope>
    <source>
        <strain evidence="2 3">NH11</strain>
    </source>
</reference>
<feature type="compositionally biased region" description="Low complexity" evidence="1">
    <location>
        <begin position="117"/>
        <end position="127"/>
    </location>
</feature>
<evidence type="ECO:0000256" key="1">
    <source>
        <dbReference type="SAM" id="MobiDB-lite"/>
    </source>
</evidence>
<organism evidence="2 3">
    <name type="scientific">Fuerstiella marisgermanici</name>
    <dbReference type="NCBI Taxonomy" id="1891926"/>
    <lineage>
        <taxon>Bacteria</taxon>
        <taxon>Pseudomonadati</taxon>
        <taxon>Planctomycetota</taxon>
        <taxon>Planctomycetia</taxon>
        <taxon>Planctomycetales</taxon>
        <taxon>Planctomycetaceae</taxon>
        <taxon>Fuerstiella</taxon>
    </lineage>
</organism>
<feature type="region of interest" description="Disordered" evidence="1">
    <location>
        <begin position="1"/>
        <end position="22"/>
    </location>
</feature>
<proteinExistence type="predicted"/>
<gene>
    <name evidence="2" type="ORF">Fuma_01574</name>
</gene>
<accession>A0A1P8WD33</accession>
<dbReference type="EMBL" id="CP017641">
    <property type="protein sequence ID" value="APZ91973.1"/>
    <property type="molecule type" value="Genomic_DNA"/>
</dbReference>
<dbReference type="AlphaFoldDB" id="A0A1P8WD33"/>
<sequence>MTTDISDTLPPNATAPDSPGRVTAAQRFAECIMQRLDALDQRLDTLAPANAPSNDAGSAEATDLTPIRQVLEQQSAAITCIASSVAELKNSLASGNASGSKEPDVAPAEAEPEDENAASADEAAPAEVADAWSQIRQAFLTEEAEPSSTAESTSSDGAEADANEGDEPPPQPAVSSPTAEAAVTVEKCEIPAEQIPRPVDCAKLSNEQLIAAVHERDEFATLLMHRLQARLLRAQPLTSDQLAEMAETLPDDLQTRVISTLKLMDTQARLGELELSLERAQLARKKSALQTAHEKLAASARVIGLTLNDDGNVVGEVNVAAKGTRGRQWLGAMGFGN</sequence>
<feature type="region of interest" description="Disordered" evidence="1">
    <location>
        <begin position="93"/>
        <end position="127"/>
    </location>
</feature>
<feature type="region of interest" description="Disordered" evidence="1">
    <location>
        <begin position="141"/>
        <end position="182"/>
    </location>
</feature>
<dbReference type="KEGG" id="fmr:Fuma_01574"/>
<feature type="compositionally biased region" description="Acidic residues" evidence="1">
    <location>
        <begin position="158"/>
        <end position="167"/>
    </location>
</feature>
<feature type="compositionally biased region" description="Low complexity" evidence="1">
    <location>
        <begin position="146"/>
        <end position="157"/>
    </location>
</feature>
<dbReference type="STRING" id="1891926.Fuma_01574"/>
<keyword evidence="3" id="KW-1185">Reference proteome</keyword>
<evidence type="ECO:0000313" key="2">
    <source>
        <dbReference type="EMBL" id="APZ91973.1"/>
    </source>
</evidence>
<dbReference type="Proteomes" id="UP000187735">
    <property type="component" value="Chromosome"/>
</dbReference>